<evidence type="ECO:0000313" key="1">
    <source>
        <dbReference type="EMBL" id="AHY83408.1"/>
    </source>
</evidence>
<dbReference type="KEGG" id="vg:19485358"/>
<dbReference type="EMBL" id="KJ668714">
    <property type="protein sequence ID" value="AHY83408.1"/>
    <property type="molecule type" value="Genomic_DNA"/>
</dbReference>
<keyword evidence="2" id="KW-1185">Reference proteome</keyword>
<sequence length="110" mass="12949">MKTINLNATVKTKCFNGKYDETMWFLMAVEGDIIEVETTEGMGTDFTFTIQVHNFFTGWIYELNTVIVGKIEQNELGEWYYVTARQRAERLIEKMKKVGKLDMKHWKVVK</sequence>
<evidence type="ECO:0000313" key="2">
    <source>
        <dbReference type="Proteomes" id="UP000024439"/>
    </source>
</evidence>
<name>A0A023ZVL1_9CAUD</name>
<dbReference type="Pfam" id="PF06019">
    <property type="entry name" value="Phage_30_8"/>
    <property type="match status" value="1"/>
</dbReference>
<dbReference type="GeneID" id="19485358"/>
<organism evidence="1 2">
    <name type="scientific">Escherichia phage vB_EcoM_112</name>
    <dbReference type="NCBI Taxonomy" id="1495285"/>
    <lineage>
        <taxon>Viruses</taxon>
        <taxon>Duplodnaviria</taxon>
        <taxon>Heunggongvirae</taxon>
        <taxon>Uroviricota</taxon>
        <taxon>Caudoviricetes</taxon>
        <taxon>Pantevenvirales</taxon>
        <taxon>Straboviridae</taxon>
        <taxon>Tevenvirinae</taxon>
        <taxon>Tequatrovirus</taxon>
        <taxon>Tequatrovirus e112</taxon>
    </lineage>
</organism>
<evidence type="ECO:0008006" key="3">
    <source>
        <dbReference type="Google" id="ProtNLM"/>
    </source>
</evidence>
<reference evidence="1 2" key="1">
    <citation type="submission" date="2014-10" db="EMBL/GenBank/DDBJ databases">
        <title>Complete genome sequence of e11/2, a T-even type bacteriophage specific for E. coli O157:H7.</title>
        <authorList>
            <person name="Coffey B."/>
            <person name="Ross P."/>
            <person name="O'Flynn G."/>
            <person name="O'Sullivan O."/>
            <person name="Casey A."/>
            <person name="Callanan M."/>
            <person name="Coffey A."/>
            <person name="McAuliffe O."/>
        </authorList>
    </citation>
    <scope>NUCLEOTIDE SEQUENCE [LARGE SCALE GENOMIC DNA]</scope>
</reference>
<dbReference type="InterPro" id="IPR009258">
    <property type="entry name" value="Phage_T4_Gp30.8"/>
</dbReference>
<dbReference type="Proteomes" id="UP000024439">
    <property type="component" value="Segment"/>
</dbReference>
<proteinExistence type="predicted"/>
<dbReference type="RefSeq" id="YP_009030815.1">
    <property type="nucleotide sequence ID" value="NC_024125.2"/>
</dbReference>
<protein>
    <recommendedName>
        <fullName evidence="3">Protein gp30.8</fullName>
    </recommendedName>
</protein>
<gene>
    <name evidence="1" type="ORF">e112_218</name>
</gene>
<accession>A0A023ZVL1</accession>